<gene>
    <name evidence="1" type="ORF">DesyoDRAFT_1985</name>
</gene>
<accession>H5Y3I0</accession>
<reference evidence="1 2" key="1">
    <citation type="submission" date="2011-11" db="EMBL/GenBank/DDBJ databases">
        <title>The Noncontiguous Finished genome of Desulfosporosinus youngiae DSM 17734.</title>
        <authorList>
            <consortium name="US DOE Joint Genome Institute (JGI-PGF)"/>
            <person name="Lucas S."/>
            <person name="Han J."/>
            <person name="Lapidus A."/>
            <person name="Cheng J.-F."/>
            <person name="Goodwin L."/>
            <person name="Pitluck S."/>
            <person name="Peters L."/>
            <person name="Ovchinnikova G."/>
            <person name="Lu M."/>
            <person name="Land M.L."/>
            <person name="Hauser L."/>
            <person name="Pester M."/>
            <person name="Spring S."/>
            <person name="Ollivier B."/>
            <person name="Rattei T."/>
            <person name="Klenk H.-P."/>
            <person name="Wagner M."/>
            <person name="Loy A."/>
            <person name="Woyke T.J."/>
        </authorList>
    </citation>
    <scope>NUCLEOTIDE SEQUENCE [LARGE SCALE GENOMIC DNA]</scope>
    <source>
        <strain evidence="1 2">DSM 17734</strain>
    </source>
</reference>
<sequence length="30" mass="3394">MIGFGLDLRVKGSLSGTELLTLKFERQLRD</sequence>
<evidence type="ECO:0000313" key="1">
    <source>
        <dbReference type="EMBL" id="EHQ89089.1"/>
    </source>
</evidence>
<keyword evidence="2" id="KW-1185">Reference proteome</keyword>
<dbReference type="AlphaFoldDB" id="H5Y3I0"/>
<protein>
    <submittedName>
        <fullName evidence="1">Uncharacterized protein</fullName>
    </submittedName>
</protein>
<proteinExistence type="predicted"/>
<evidence type="ECO:0000313" key="2">
    <source>
        <dbReference type="Proteomes" id="UP000005104"/>
    </source>
</evidence>
<dbReference type="HOGENOM" id="CLU_3403203_0_0_9"/>
<organism evidence="1 2">
    <name type="scientific">Desulfosporosinus youngiae DSM 17734</name>
    <dbReference type="NCBI Taxonomy" id="768710"/>
    <lineage>
        <taxon>Bacteria</taxon>
        <taxon>Bacillati</taxon>
        <taxon>Bacillota</taxon>
        <taxon>Clostridia</taxon>
        <taxon>Eubacteriales</taxon>
        <taxon>Desulfitobacteriaceae</taxon>
        <taxon>Desulfosporosinus</taxon>
    </lineage>
</organism>
<name>H5Y3I0_9FIRM</name>
<dbReference type="EMBL" id="CM001441">
    <property type="protein sequence ID" value="EHQ89089.1"/>
    <property type="molecule type" value="Genomic_DNA"/>
</dbReference>
<dbReference type="STRING" id="768710.DesyoDRAFT_1985"/>
<dbReference type="Proteomes" id="UP000005104">
    <property type="component" value="Chromosome"/>
</dbReference>